<proteinExistence type="predicted"/>
<dbReference type="AlphaFoldDB" id="A0A927BZB0"/>
<protein>
    <recommendedName>
        <fullName evidence="3">Antitoxin</fullName>
    </recommendedName>
</protein>
<evidence type="ECO:0000313" key="1">
    <source>
        <dbReference type="EMBL" id="MBD2858330.1"/>
    </source>
</evidence>
<dbReference type="EMBL" id="JACXLD010000002">
    <property type="protein sequence ID" value="MBD2858330.1"/>
    <property type="molecule type" value="Genomic_DNA"/>
</dbReference>
<evidence type="ECO:0000313" key="2">
    <source>
        <dbReference type="Proteomes" id="UP000610558"/>
    </source>
</evidence>
<dbReference type="RefSeq" id="WP_190763062.1">
    <property type="nucleotide sequence ID" value="NZ_JACXLD010000002.1"/>
</dbReference>
<organism evidence="1 2">
    <name type="scientific">Spongiibacter pelagi</name>
    <dbReference type="NCBI Taxonomy" id="2760804"/>
    <lineage>
        <taxon>Bacteria</taxon>
        <taxon>Pseudomonadati</taxon>
        <taxon>Pseudomonadota</taxon>
        <taxon>Gammaproteobacteria</taxon>
        <taxon>Cellvibrionales</taxon>
        <taxon>Spongiibacteraceae</taxon>
        <taxon>Spongiibacter</taxon>
    </lineage>
</organism>
<accession>A0A927BZB0</accession>
<gene>
    <name evidence="1" type="ORF">IB286_04850</name>
</gene>
<comment type="caution">
    <text evidence="1">The sequence shown here is derived from an EMBL/GenBank/DDBJ whole genome shotgun (WGS) entry which is preliminary data.</text>
</comment>
<sequence>MGKFKLDKEEQEILDAFEAGEFKSVMTPTRKKALQAAAEETLKKDKRINIRISGRDLVALQRRAVKEGIPYQTLVSSILHKYVSGSLQDKMANK</sequence>
<reference evidence="1" key="1">
    <citation type="submission" date="2020-09" db="EMBL/GenBank/DDBJ databases">
        <authorList>
            <person name="Yoon J.-W."/>
        </authorList>
    </citation>
    <scope>NUCLEOTIDE SEQUENCE</scope>
    <source>
        <strain evidence="1">KMU-158</strain>
    </source>
</reference>
<dbReference type="Proteomes" id="UP000610558">
    <property type="component" value="Unassembled WGS sequence"/>
</dbReference>
<keyword evidence="2" id="KW-1185">Reference proteome</keyword>
<name>A0A927BZB0_9GAMM</name>
<evidence type="ECO:0008006" key="3">
    <source>
        <dbReference type="Google" id="ProtNLM"/>
    </source>
</evidence>